<evidence type="ECO:0000313" key="6">
    <source>
        <dbReference type="EMBL" id="KAK0543528.1"/>
    </source>
</evidence>
<dbReference type="PROSITE" id="PS50850">
    <property type="entry name" value="MFS"/>
    <property type="match status" value="1"/>
</dbReference>
<sequence>MGSQREGEAPTSPSAASPSSNEIGKLEGPTLDTLPPTLPVHELASTQGSEKHSDGDYPDGGWQAWSCVAASFLVYAIGFGFQNAFGVWQTYFTQEMDPPLASPFRVSWIGSFQVWSTFASALATGMALDRTAAPVLTTIGTVLFVLSCMLMSISTSYWSVFLTQGVLQGVAVGVLFPPALTCTAHWFDKNRGLALGIVASGSSLGGVCWPIILDRLIHKERGGIGYAWTLRSSGFIALAVLTPAIPFVRKRLTLVRKGPLIEARSLRNRAFVFLLVGQFIIYLGFYSEYYYLPEMAATLSMPSHLIFYLSSAGNGASAIGRWVAGWLADRYLGRFNVLIAALVGSGIVVFSIIAVLPLSGAATTAPLFGLCSTYGFMTGAFFALQAAVVAYVCDDMQRLGTWIGQLYCVISIPALFGPPITSQLIQRYGFTAAWSWSGAVIFFGTVFIIMSRLSVEPRLLKAI</sequence>
<evidence type="ECO:0000256" key="2">
    <source>
        <dbReference type="ARBA" id="ARBA00006727"/>
    </source>
</evidence>
<keyword evidence="4" id="KW-1133">Transmembrane helix</keyword>
<feature type="transmembrane region" description="Helical" evidence="4">
    <location>
        <begin position="108"/>
        <end position="128"/>
    </location>
</feature>
<comment type="similarity">
    <text evidence="2">Belongs to the major facilitator superfamily. Monocarboxylate porter (TC 2.A.1.13) family.</text>
</comment>
<dbReference type="InterPro" id="IPR011701">
    <property type="entry name" value="MFS"/>
</dbReference>
<dbReference type="EMBL" id="JAPDMZ010000352">
    <property type="protein sequence ID" value="KAK0543528.1"/>
    <property type="molecule type" value="Genomic_DNA"/>
</dbReference>
<dbReference type="PANTHER" id="PTHR11360:SF284">
    <property type="entry name" value="EG:103B4.3 PROTEIN-RELATED"/>
    <property type="match status" value="1"/>
</dbReference>
<dbReference type="AlphaFoldDB" id="A0AAN6GLF1"/>
<evidence type="ECO:0000313" key="7">
    <source>
        <dbReference type="Proteomes" id="UP001176517"/>
    </source>
</evidence>
<evidence type="ECO:0000256" key="4">
    <source>
        <dbReference type="SAM" id="Phobius"/>
    </source>
</evidence>
<name>A0AAN6GLF1_9BASI</name>
<gene>
    <name evidence="6" type="ORF">OC846_006385</name>
</gene>
<dbReference type="Gene3D" id="1.20.1250.20">
    <property type="entry name" value="MFS general substrate transporter like domains"/>
    <property type="match status" value="2"/>
</dbReference>
<feature type="transmembrane region" description="Helical" evidence="4">
    <location>
        <begin position="269"/>
        <end position="285"/>
    </location>
</feature>
<feature type="transmembrane region" description="Helical" evidence="4">
    <location>
        <begin position="335"/>
        <end position="355"/>
    </location>
</feature>
<dbReference type="Pfam" id="PF07690">
    <property type="entry name" value="MFS_1"/>
    <property type="match status" value="1"/>
</dbReference>
<feature type="transmembrane region" description="Helical" evidence="4">
    <location>
        <begin position="399"/>
        <end position="416"/>
    </location>
</feature>
<feature type="transmembrane region" description="Helical" evidence="4">
    <location>
        <begin position="166"/>
        <end position="186"/>
    </location>
</feature>
<accession>A0AAN6GLF1</accession>
<dbReference type="GO" id="GO:0022857">
    <property type="term" value="F:transmembrane transporter activity"/>
    <property type="evidence" value="ECO:0007669"/>
    <property type="project" value="InterPro"/>
</dbReference>
<comment type="caution">
    <text evidence="6">The sequence shown here is derived from an EMBL/GenBank/DDBJ whole genome shotgun (WGS) entry which is preliminary data.</text>
</comment>
<feature type="transmembrane region" description="Helical" evidence="4">
    <location>
        <begin position="224"/>
        <end position="248"/>
    </location>
</feature>
<keyword evidence="4" id="KW-0472">Membrane</keyword>
<feature type="transmembrane region" description="Helical" evidence="4">
    <location>
        <begin position="428"/>
        <end position="450"/>
    </location>
</feature>
<dbReference type="Proteomes" id="UP001176517">
    <property type="component" value="Unassembled WGS sequence"/>
</dbReference>
<keyword evidence="7" id="KW-1185">Reference proteome</keyword>
<dbReference type="InterPro" id="IPR036259">
    <property type="entry name" value="MFS_trans_sf"/>
</dbReference>
<evidence type="ECO:0000256" key="3">
    <source>
        <dbReference type="SAM" id="MobiDB-lite"/>
    </source>
</evidence>
<dbReference type="InterPro" id="IPR020846">
    <property type="entry name" value="MFS_dom"/>
</dbReference>
<comment type="subcellular location">
    <subcellularLocation>
        <location evidence="1">Membrane</location>
        <topology evidence="1">Multi-pass membrane protein</topology>
    </subcellularLocation>
</comment>
<feature type="transmembrane region" description="Helical" evidence="4">
    <location>
        <begin position="367"/>
        <end position="392"/>
    </location>
</feature>
<feature type="transmembrane region" description="Helical" evidence="4">
    <location>
        <begin position="193"/>
        <end position="212"/>
    </location>
</feature>
<reference evidence="6" key="1">
    <citation type="journal article" date="2023" name="PhytoFront">
        <title>Draft Genome Resources of Seven Strains of Tilletia horrida, Causal Agent of Kernel Smut of Rice.</title>
        <authorList>
            <person name="Khanal S."/>
            <person name="Antony Babu S."/>
            <person name="Zhou X.G."/>
        </authorList>
    </citation>
    <scope>NUCLEOTIDE SEQUENCE</scope>
    <source>
        <strain evidence="6">TX6</strain>
    </source>
</reference>
<dbReference type="GO" id="GO:0016020">
    <property type="term" value="C:membrane"/>
    <property type="evidence" value="ECO:0007669"/>
    <property type="project" value="UniProtKB-SubCell"/>
</dbReference>
<dbReference type="InterPro" id="IPR050327">
    <property type="entry name" value="Proton-linked_MCT"/>
</dbReference>
<feature type="transmembrane region" description="Helical" evidence="4">
    <location>
        <begin position="135"/>
        <end position="160"/>
    </location>
</feature>
<feature type="compositionally biased region" description="Low complexity" evidence="3">
    <location>
        <begin position="9"/>
        <end position="20"/>
    </location>
</feature>
<feature type="domain" description="Major facilitator superfamily (MFS) profile" evidence="5">
    <location>
        <begin position="270"/>
        <end position="463"/>
    </location>
</feature>
<keyword evidence="4" id="KW-0812">Transmembrane</keyword>
<dbReference type="PANTHER" id="PTHR11360">
    <property type="entry name" value="MONOCARBOXYLATE TRANSPORTER"/>
    <property type="match status" value="1"/>
</dbReference>
<organism evidence="6 7">
    <name type="scientific">Tilletia horrida</name>
    <dbReference type="NCBI Taxonomy" id="155126"/>
    <lineage>
        <taxon>Eukaryota</taxon>
        <taxon>Fungi</taxon>
        <taxon>Dikarya</taxon>
        <taxon>Basidiomycota</taxon>
        <taxon>Ustilaginomycotina</taxon>
        <taxon>Exobasidiomycetes</taxon>
        <taxon>Tilletiales</taxon>
        <taxon>Tilletiaceae</taxon>
        <taxon>Tilletia</taxon>
    </lineage>
</organism>
<feature type="region of interest" description="Disordered" evidence="3">
    <location>
        <begin position="1"/>
        <end position="39"/>
    </location>
</feature>
<protein>
    <recommendedName>
        <fullName evidence="5">Major facilitator superfamily (MFS) profile domain-containing protein</fullName>
    </recommendedName>
</protein>
<dbReference type="SUPFAM" id="SSF103473">
    <property type="entry name" value="MFS general substrate transporter"/>
    <property type="match status" value="1"/>
</dbReference>
<evidence type="ECO:0000259" key="5">
    <source>
        <dbReference type="PROSITE" id="PS50850"/>
    </source>
</evidence>
<evidence type="ECO:0000256" key="1">
    <source>
        <dbReference type="ARBA" id="ARBA00004141"/>
    </source>
</evidence>
<proteinExistence type="inferred from homology"/>
<feature type="transmembrane region" description="Helical" evidence="4">
    <location>
        <begin position="67"/>
        <end position="88"/>
    </location>
</feature>
<feature type="transmembrane region" description="Helical" evidence="4">
    <location>
        <begin position="305"/>
        <end position="323"/>
    </location>
</feature>